<feature type="compositionally biased region" description="Low complexity" evidence="4">
    <location>
        <begin position="145"/>
        <end position="189"/>
    </location>
</feature>
<evidence type="ECO:0000256" key="2">
    <source>
        <dbReference type="ARBA" id="ARBA00022832"/>
    </source>
</evidence>
<dbReference type="OMA" id="ANIACIM"/>
<dbReference type="EMBL" id="KE346371">
    <property type="protein sequence ID" value="KJE96538.1"/>
    <property type="molecule type" value="Genomic_DNA"/>
</dbReference>
<dbReference type="GO" id="GO:0016020">
    <property type="term" value="C:membrane"/>
    <property type="evidence" value="ECO:0007669"/>
    <property type="project" value="TreeGrafter"/>
</dbReference>
<dbReference type="AlphaFoldDB" id="A0A0D2WVZ2"/>
<dbReference type="PhylomeDB" id="A0A0D2WVZ2"/>
<dbReference type="InterPro" id="IPR042099">
    <property type="entry name" value="ANL_N_sf"/>
</dbReference>
<keyword evidence="2" id="KW-0276">Fatty acid metabolism</keyword>
<dbReference type="SUPFAM" id="SSF56801">
    <property type="entry name" value="Acetyl-CoA synthetase-like"/>
    <property type="match status" value="1"/>
</dbReference>
<dbReference type="Gene3D" id="3.40.50.12780">
    <property type="entry name" value="N-terminal domain of ligase-like"/>
    <property type="match status" value="1"/>
</dbReference>
<dbReference type="PROSITE" id="PS00455">
    <property type="entry name" value="AMP_BINDING"/>
    <property type="match status" value="1"/>
</dbReference>
<dbReference type="InterPro" id="IPR000873">
    <property type="entry name" value="AMP-dep_synth/lig_dom"/>
</dbReference>
<evidence type="ECO:0000256" key="3">
    <source>
        <dbReference type="ARBA" id="ARBA00023098"/>
    </source>
</evidence>
<proteinExistence type="predicted"/>
<organism evidence="6 7">
    <name type="scientific">Capsaspora owczarzaki (strain ATCC 30864)</name>
    <dbReference type="NCBI Taxonomy" id="595528"/>
    <lineage>
        <taxon>Eukaryota</taxon>
        <taxon>Filasterea</taxon>
        <taxon>Capsaspora</taxon>
    </lineage>
</organism>
<accession>A0A0D2WVZ2</accession>
<dbReference type="GO" id="GO:0004467">
    <property type="term" value="F:long-chain fatty acid-CoA ligase activity"/>
    <property type="evidence" value="ECO:0007669"/>
    <property type="project" value="TreeGrafter"/>
</dbReference>
<sequence length="793" mass="85262">MFVPIESASASSRQYHRSTSTTASTSSGSSLSEPSTPHSAGGGFAATAPSRMGDVLSVSPGGTPTWSSDPSVPVRLRLGTQGDSAKPARTVMEVMRDASTKHGTKRALAFLPPTAAAVPTTSNSSTASHTSSNSLPNGHGDTPGTTNSMTNSATSTNDNSTARNRRASNSSTSSSSSSSSSSSHPATSSGRKLPPANAWSFITYKDYYETVRTAAKAFIALGLEPHHGVCILGFNSPEWFIADLGAIFAGGLGCGIYTTNSPDACQFIIEDSRANIVVVENDTQLQKILKVRHRLPLVKAIIQYHDKLSEPGEGLYSWNEFLSKSSLTSDETLEERIQAQTATHCCTLIYTSGTTGHPKGVMLSHDNLTWTSAQTSKQVKVAANEQAVSYLPLSHVAAQMTDIHMPMLHGATTWFAQADALKGSLVDTLRVVRPTIFLGVPRVWEKMAEQLQAFGKTTSGFSQRVAGWAKEIGLEGNMRVERGESVPWGWSLANALVFSNIRQALGLDRCKIALSSAAPISRETLDYFLSINLPLFEIYGMSESTGPHTVSVPGQRKTGFVGVTFDGAETRIHRPGLDGSGEICFRGRHIFMGYLGHPEKTAEVVDGDGWLHSGDVGQMFEGGFVQITGRIKELLITAGGENVAPTPIEQRIKQVLPFVSNAMLIGDRRKFISCLLTLRCEFDAEGNALSQLNHTALVALEQAGVPNTVRTIPEALEHPAFNAALEQGMRLVNELSESHAQHVQKWVVLPMDFTTNGGELGPTLKLRRHVVMQKYQLLIDSMYGAFDQPAAAK</sequence>
<dbReference type="Pfam" id="PF00501">
    <property type="entry name" value="AMP-binding"/>
    <property type="match status" value="1"/>
</dbReference>
<dbReference type="STRING" id="595528.A0A0D2WVZ2"/>
<dbReference type="Proteomes" id="UP000008743">
    <property type="component" value="Unassembled WGS sequence"/>
</dbReference>
<feature type="compositionally biased region" description="Low complexity" evidence="4">
    <location>
        <begin position="120"/>
        <end position="134"/>
    </location>
</feature>
<dbReference type="GO" id="GO:0005783">
    <property type="term" value="C:endoplasmic reticulum"/>
    <property type="evidence" value="ECO:0007669"/>
    <property type="project" value="TreeGrafter"/>
</dbReference>
<feature type="compositionally biased region" description="Low complexity" evidence="4">
    <location>
        <begin position="18"/>
        <end position="39"/>
    </location>
</feature>
<dbReference type="Pfam" id="PF23562">
    <property type="entry name" value="AMP-binding_C_3"/>
    <property type="match status" value="1"/>
</dbReference>
<feature type="domain" description="AMP-dependent synthetase/ligase" evidence="5">
    <location>
        <begin position="198"/>
        <end position="595"/>
    </location>
</feature>
<keyword evidence="1" id="KW-0436">Ligase</keyword>
<dbReference type="PANTHER" id="PTHR43272:SF32">
    <property type="entry name" value="AMP-DEPENDENT SYNTHETASE_LIGASE DOMAIN-CONTAINING PROTEIN"/>
    <property type="match status" value="1"/>
</dbReference>
<dbReference type="eggNOG" id="KOG1256">
    <property type="taxonomic scope" value="Eukaryota"/>
</dbReference>
<evidence type="ECO:0000259" key="5">
    <source>
        <dbReference type="Pfam" id="PF00501"/>
    </source>
</evidence>
<keyword evidence="3" id="KW-0443">Lipid metabolism</keyword>
<name>A0A0D2WVZ2_CAPO3</name>
<protein>
    <recommendedName>
        <fullName evidence="5">AMP-dependent synthetase/ligase domain-containing protein</fullName>
    </recommendedName>
</protein>
<dbReference type="InParanoid" id="A0A0D2WVZ2"/>
<feature type="compositionally biased region" description="Polar residues" evidence="4">
    <location>
        <begin position="60"/>
        <end position="70"/>
    </location>
</feature>
<evidence type="ECO:0000256" key="4">
    <source>
        <dbReference type="SAM" id="MobiDB-lite"/>
    </source>
</evidence>
<dbReference type="RefSeq" id="XP_004344466.1">
    <property type="nucleotide sequence ID" value="XM_004344416.2"/>
</dbReference>
<gene>
    <name evidence="6" type="ORF">CAOG_006845</name>
</gene>
<evidence type="ECO:0000313" key="7">
    <source>
        <dbReference type="Proteomes" id="UP000008743"/>
    </source>
</evidence>
<reference evidence="7" key="1">
    <citation type="submission" date="2011-02" db="EMBL/GenBank/DDBJ databases">
        <title>The Genome Sequence of Capsaspora owczarzaki ATCC 30864.</title>
        <authorList>
            <person name="Russ C."/>
            <person name="Cuomo C."/>
            <person name="Burger G."/>
            <person name="Gray M.W."/>
            <person name="Holland P.W.H."/>
            <person name="King N."/>
            <person name="Lang F.B.F."/>
            <person name="Roger A.J."/>
            <person name="Ruiz-Trillo I."/>
            <person name="Young S.K."/>
            <person name="Zeng Q."/>
            <person name="Gargeya S."/>
            <person name="Alvarado L."/>
            <person name="Berlin A."/>
            <person name="Chapman S.B."/>
            <person name="Chen Z."/>
            <person name="Freedman E."/>
            <person name="Gellesch M."/>
            <person name="Goldberg J."/>
            <person name="Griggs A."/>
            <person name="Gujja S."/>
            <person name="Heilman E."/>
            <person name="Heiman D."/>
            <person name="Howarth C."/>
            <person name="Mehta T."/>
            <person name="Neiman D."/>
            <person name="Pearson M."/>
            <person name="Roberts A."/>
            <person name="Saif S."/>
            <person name="Shea T."/>
            <person name="Shenoy N."/>
            <person name="Sisk P."/>
            <person name="Stolte C."/>
            <person name="Sykes S."/>
            <person name="White J."/>
            <person name="Yandava C."/>
            <person name="Haas B."/>
            <person name="Nusbaum C."/>
            <person name="Birren B."/>
        </authorList>
    </citation>
    <scope>NUCLEOTIDE SEQUENCE</scope>
    <source>
        <strain evidence="7">ATCC 30864</strain>
    </source>
</reference>
<keyword evidence="7" id="KW-1185">Reference proteome</keyword>
<dbReference type="PANTHER" id="PTHR43272">
    <property type="entry name" value="LONG-CHAIN-FATTY-ACID--COA LIGASE"/>
    <property type="match status" value="1"/>
</dbReference>
<evidence type="ECO:0000313" key="6">
    <source>
        <dbReference type="EMBL" id="KJE96538.1"/>
    </source>
</evidence>
<dbReference type="OrthoDB" id="3633556at2759"/>
<feature type="region of interest" description="Disordered" evidence="4">
    <location>
        <begin position="1"/>
        <end position="192"/>
    </location>
</feature>
<dbReference type="InterPro" id="IPR020845">
    <property type="entry name" value="AMP-binding_CS"/>
</dbReference>
<evidence type="ECO:0000256" key="1">
    <source>
        <dbReference type="ARBA" id="ARBA00022598"/>
    </source>
</evidence>